<evidence type="ECO:0000313" key="3">
    <source>
        <dbReference type="Proteomes" id="UP001141253"/>
    </source>
</evidence>
<dbReference type="EMBL" id="JAPFFI010000008">
    <property type="protein sequence ID" value="KAJ6385686.1"/>
    <property type="molecule type" value="Genomic_DNA"/>
</dbReference>
<evidence type="ECO:0000256" key="1">
    <source>
        <dbReference type="SAM" id="MobiDB-lite"/>
    </source>
</evidence>
<dbReference type="Proteomes" id="UP001141253">
    <property type="component" value="Chromosome 9"/>
</dbReference>
<accession>A0ABQ9BIQ2</accession>
<organism evidence="2 3">
    <name type="scientific">Salix suchowensis</name>
    <dbReference type="NCBI Taxonomy" id="1278906"/>
    <lineage>
        <taxon>Eukaryota</taxon>
        <taxon>Viridiplantae</taxon>
        <taxon>Streptophyta</taxon>
        <taxon>Embryophyta</taxon>
        <taxon>Tracheophyta</taxon>
        <taxon>Spermatophyta</taxon>
        <taxon>Magnoliopsida</taxon>
        <taxon>eudicotyledons</taxon>
        <taxon>Gunneridae</taxon>
        <taxon>Pentapetalae</taxon>
        <taxon>rosids</taxon>
        <taxon>fabids</taxon>
        <taxon>Malpighiales</taxon>
        <taxon>Salicaceae</taxon>
        <taxon>Saliceae</taxon>
        <taxon>Salix</taxon>
    </lineage>
</organism>
<protein>
    <submittedName>
        <fullName evidence="2">Uncharacterized protein</fullName>
    </submittedName>
</protein>
<gene>
    <name evidence="2" type="ORF">OIU77_028799</name>
</gene>
<reference evidence="2" key="2">
    <citation type="journal article" date="2023" name="Int. J. Mol. Sci.">
        <title>De Novo Assembly and Annotation of 11 Diverse Shrub Willow (Salix) Genomes Reveals Novel Gene Organization in Sex-Linked Regions.</title>
        <authorList>
            <person name="Hyden B."/>
            <person name="Feng K."/>
            <person name="Yates T.B."/>
            <person name="Jawdy S."/>
            <person name="Cereghino C."/>
            <person name="Smart L.B."/>
            <person name="Muchero W."/>
        </authorList>
    </citation>
    <scope>NUCLEOTIDE SEQUENCE</scope>
    <source>
        <tissue evidence="2">Shoot tip</tissue>
    </source>
</reference>
<name>A0ABQ9BIQ2_9ROSI</name>
<sequence length="96" mass="10432">MVPEEPGGLLRSTAPEDQNIGPRKAVSTVFHAHPFREPSYCANISSLLLKSPHLASSGQHLRQCQKPTPFAINHSWTGTASFNVMGKADLDTAHIQ</sequence>
<reference evidence="2" key="1">
    <citation type="submission" date="2022-10" db="EMBL/GenBank/DDBJ databases">
        <authorList>
            <person name="Hyden B.L."/>
            <person name="Feng K."/>
            <person name="Yates T."/>
            <person name="Jawdy S."/>
            <person name="Smart L.B."/>
            <person name="Muchero W."/>
        </authorList>
    </citation>
    <scope>NUCLEOTIDE SEQUENCE</scope>
    <source>
        <tissue evidence="2">Shoot tip</tissue>
    </source>
</reference>
<evidence type="ECO:0000313" key="2">
    <source>
        <dbReference type="EMBL" id="KAJ6385686.1"/>
    </source>
</evidence>
<comment type="caution">
    <text evidence="2">The sequence shown here is derived from an EMBL/GenBank/DDBJ whole genome shotgun (WGS) entry which is preliminary data.</text>
</comment>
<keyword evidence="3" id="KW-1185">Reference proteome</keyword>
<feature type="region of interest" description="Disordered" evidence="1">
    <location>
        <begin position="1"/>
        <end position="22"/>
    </location>
</feature>
<proteinExistence type="predicted"/>